<proteinExistence type="predicted"/>
<gene>
    <name evidence="2" type="ORF">E7V67_014920</name>
</gene>
<dbReference type="InterPro" id="IPR018958">
    <property type="entry name" value="Knr4/Smi1-like_dom"/>
</dbReference>
<dbReference type="Pfam" id="PF09346">
    <property type="entry name" value="SMI1_KNR4"/>
    <property type="match status" value="1"/>
</dbReference>
<dbReference type="Proteomes" id="UP000321323">
    <property type="component" value="Chromosome"/>
</dbReference>
<keyword evidence="3" id="KW-1185">Reference proteome</keyword>
<dbReference type="EMBL" id="CP136508">
    <property type="protein sequence ID" value="WUR11012.1"/>
    <property type="molecule type" value="Genomic_DNA"/>
</dbReference>
<evidence type="ECO:0000313" key="3">
    <source>
        <dbReference type="Proteomes" id="UP000321323"/>
    </source>
</evidence>
<protein>
    <submittedName>
        <fullName evidence="2">SMI1/KNR4 family protein</fullName>
    </submittedName>
</protein>
<organism evidence="2 3">
    <name type="scientific">[Empedobacter] haloabium</name>
    <dbReference type="NCBI Taxonomy" id="592317"/>
    <lineage>
        <taxon>Bacteria</taxon>
        <taxon>Pseudomonadati</taxon>
        <taxon>Pseudomonadota</taxon>
        <taxon>Betaproteobacteria</taxon>
        <taxon>Burkholderiales</taxon>
        <taxon>Oxalobacteraceae</taxon>
        <taxon>Telluria group</taxon>
        <taxon>Telluria group incertae sedis</taxon>
    </lineage>
</organism>
<feature type="domain" description="Knr4/Smi1-like" evidence="1">
    <location>
        <begin position="111"/>
        <end position="205"/>
    </location>
</feature>
<reference evidence="2 3" key="1">
    <citation type="journal article" date="2019" name="Int. J. Syst. Evol. Microbiol.">
        <title>The Draft Whole-Genome Sequence of the Antibiotic Producer Empedobacter haloabium ATCC 31962 Provides Indications for Its Taxonomic Reclassification.</title>
        <authorList>
            <person name="Miess H."/>
            <person name="Arlt P."/>
            <person name="Apel A.K."/>
            <person name="Weber T."/>
            <person name="Nieselt K."/>
            <person name="Hanssen F."/>
            <person name="Czemmel S."/>
            <person name="Nahnsen S."/>
            <person name="Gross H."/>
        </authorList>
    </citation>
    <scope>NUCLEOTIDE SEQUENCE [LARGE SCALE GENOMIC DNA]</scope>
    <source>
        <strain evidence="2 3">ATCC 31962</strain>
    </source>
</reference>
<evidence type="ECO:0000259" key="1">
    <source>
        <dbReference type="Pfam" id="PF09346"/>
    </source>
</evidence>
<name>A0ABZ1UDT7_9BURK</name>
<sequence length="230" mass="25053">MPSPPDQRCASTAWNVQGLDGEPLVSCADAAVPPGWQPLPSGLPRAWLDLVNETPRILAFLSSAVHGVSLVPGGAADSLTYAYTVNGDPCFYHGRPPLAGPPPRFAALWPQLPETLRRFYLDLHDGWTFVPSNSMGPLPVADWAFLSDDRFDIDADTARRMPVDPARVLAVFHNGAGDYLCLHVAEDGVTPASGMIWWHEQPAEPEAVDFMATLDAWVGLFVDEADRRQP</sequence>
<accession>A0ABZ1UDT7</accession>
<evidence type="ECO:0000313" key="2">
    <source>
        <dbReference type="EMBL" id="WUR11012.1"/>
    </source>
</evidence>